<comment type="subcellular location">
    <subcellularLocation>
        <location evidence="1">Cell membrane</location>
        <topology evidence="1">Multi-pass membrane protein</topology>
    </subcellularLocation>
</comment>
<protein>
    <submittedName>
        <fullName evidence="13">Cation:proton antiporter</fullName>
    </submittedName>
</protein>
<keyword evidence="2" id="KW-0813">Transport</keyword>
<evidence type="ECO:0000256" key="6">
    <source>
        <dbReference type="ARBA" id="ARBA00022989"/>
    </source>
</evidence>
<keyword evidence="9 11" id="KW-0472">Membrane</keyword>
<dbReference type="Gene3D" id="6.10.140.1330">
    <property type="match status" value="1"/>
</dbReference>
<feature type="transmembrane region" description="Helical" evidence="11">
    <location>
        <begin position="358"/>
        <end position="379"/>
    </location>
</feature>
<feature type="transmembrane region" description="Helical" evidence="11">
    <location>
        <begin position="104"/>
        <end position="122"/>
    </location>
</feature>
<dbReference type="EMBL" id="JBHUHT010000011">
    <property type="protein sequence ID" value="MFD2096064.1"/>
    <property type="molecule type" value="Genomic_DNA"/>
</dbReference>
<evidence type="ECO:0000256" key="10">
    <source>
        <dbReference type="ARBA" id="ARBA00023201"/>
    </source>
</evidence>
<evidence type="ECO:0000256" key="1">
    <source>
        <dbReference type="ARBA" id="ARBA00004651"/>
    </source>
</evidence>
<gene>
    <name evidence="13" type="ORF">ACFSJ3_08715</name>
</gene>
<comment type="caution">
    <text evidence="13">The sequence shown here is derived from an EMBL/GenBank/DDBJ whole genome shotgun (WGS) entry which is preliminary data.</text>
</comment>
<evidence type="ECO:0000256" key="4">
    <source>
        <dbReference type="ARBA" id="ARBA00022475"/>
    </source>
</evidence>
<feature type="domain" description="Cation/H+ exchanger transmembrane" evidence="12">
    <location>
        <begin position="22"/>
        <end position="416"/>
    </location>
</feature>
<dbReference type="PANTHER" id="PTHR10110">
    <property type="entry name" value="SODIUM/HYDROGEN EXCHANGER"/>
    <property type="match status" value="1"/>
</dbReference>
<dbReference type="InterPro" id="IPR018422">
    <property type="entry name" value="Cation/H_exchanger_CPA1"/>
</dbReference>
<evidence type="ECO:0000256" key="2">
    <source>
        <dbReference type="ARBA" id="ARBA00022448"/>
    </source>
</evidence>
<keyword evidence="7" id="KW-0915">Sodium</keyword>
<dbReference type="PANTHER" id="PTHR10110:SF86">
    <property type="entry name" value="SODIUM_HYDROGEN EXCHANGER 7"/>
    <property type="match status" value="1"/>
</dbReference>
<feature type="transmembrane region" description="Helical" evidence="11">
    <location>
        <begin position="167"/>
        <end position="189"/>
    </location>
</feature>
<keyword evidence="6 11" id="KW-1133">Transmembrane helix</keyword>
<dbReference type="InterPro" id="IPR006153">
    <property type="entry name" value="Cation/H_exchanger_TM"/>
</dbReference>
<feature type="transmembrane region" description="Helical" evidence="11">
    <location>
        <begin position="290"/>
        <end position="311"/>
    </location>
</feature>
<reference evidence="14" key="1">
    <citation type="journal article" date="2019" name="Int. J. Syst. Evol. Microbiol.">
        <title>The Global Catalogue of Microorganisms (GCM) 10K type strain sequencing project: providing services to taxonomists for standard genome sequencing and annotation.</title>
        <authorList>
            <consortium name="The Broad Institute Genomics Platform"/>
            <consortium name="The Broad Institute Genome Sequencing Center for Infectious Disease"/>
            <person name="Wu L."/>
            <person name="Ma J."/>
        </authorList>
    </citation>
    <scope>NUCLEOTIDE SEQUENCE [LARGE SCALE GENOMIC DNA]</scope>
    <source>
        <strain evidence="14">CGMCC 1.10992</strain>
    </source>
</reference>
<feature type="transmembrane region" description="Helical" evidence="11">
    <location>
        <begin position="257"/>
        <end position="278"/>
    </location>
</feature>
<evidence type="ECO:0000256" key="8">
    <source>
        <dbReference type="ARBA" id="ARBA00023065"/>
    </source>
</evidence>
<feature type="transmembrane region" description="Helical" evidence="11">
    <location>
        <begin position="6"/>
        <end position="27"/>
    </location>
</feature>
<evidence type="ECO:0000256" key="11">
    <source>
        <dbReference type="SAM" id="Phobius"/>
    </source>
</evidence>
<evidence type="ECO:0000259" key="12">
    <source>
        <dbReference type="Pfam" id="PF00999"/>
    </source>
</evidence>
<sequence>MALTAELLLLLCAIFALVIGSAIRQLLHGRSLPYTVALLLVGLALGALDRSGLLIQVDPVSNQLVTYIATMEPHLILALFLPILVFESAFNMEPHLFKRLFPQISLLAVPGLLITTLLTAWACKSLLPWEWSWPEALLFGALISATDPVAVVALLKEIGARKRLETLLEGESLLNDGTAIVLFLLFLGLLQPGATIGGDTLIRFVVVAAGGALVGYLFGRLFLVWIRNLSSDHLSQISLSVASAFFCYMFAELILHVSGVVAVVTLGLTLTSQIALWLPSKVLRFLNQFWHLLAHVANTLAFLLVGITIAVNIPLGDTLSWGLIPWVYLLVMGIRAVTVFLLYPFLKMLPGGFRLDKALVMVWGSLRGAVALVLALSLVHVPELATERGHQILFLTAGVVSLTLLINAATMRSLCKWLKLDQLPPAKQAAMDHASSLLNQSVADGAKALKQDPLFALSNWPRIEQQLGLDDQTAPAQQPDLDALFRQLLEAERQFYWQQYHQGYLSRASLHQMLKALDLALDGCPKLDHYADIANMIKPGLWMKWRHRLPGGEGRQFKQEQRYVERQYEIGLSFLRAQTALEELLDQLSLPDTLSEPAKHALHENSRQWKIKLEAMAQHYPALCRAVQTRIANRVLLEKRSEAIDKLASQGLLESGERTKLQQDNRQRRRASEQSAKWSQQENVLAQLQQLNTTSSWPIEHLQSLVRNGKHKLIAEGELIFPEPHSHHWLLLLAGTVQVFDRQAGLVTDVTLKQAGVQLGVDPTGKAECSKGLKAICPVEVLLLDRTAWSAISKEFSALPAKLLQLPK</sequence>
<dbReference type="Proteomes" id="UP001597380">
    <property type="component" value="Unassembled WGS sequence"/>
</dbReference>
<keyword evidence="14" id="KW-1185">Reference proteome</keyword>
<keyword evidence="4" id="KW-1003">Cell membrane</keyword>
<dbReference type="RefSeq" id="WP_345341037.1">
    <property type="nucleotide sequence ID" value="NZ_BAABLI010000017.1"/>
</dbReference>
<organism evidence="13 14">
    <name type="scientific">Corallincola platygyrae</name>
    <dbReference type="NCBI Taxonomy" id="1193278"/>
    <lineage>
        <taxon>Bacteria</taxon>
        <taxon>Pseudomonadati</taxon>
        <taxon>Pseudomonadota</taxon>
        <taxon>Gammaproteobacteria</taxon>
        <taxon>Alteromonadales</taxon>
        <taxon>Psychromonadaceae</taxon>
        <taxon>Corallincola</taxon>
    </lineage>
</organism>
<keyword evidence="8" id="KW-0406">Ion transport</keyword>
<dbReference type="Pfam" id="PF00999">
    <property type="entry name" value="Na_H_Exchanger"/>
    <property type="match status" value="1"/>
</dbReference>
<feature type="transmembrane region" description="Helical" evidence="11">
    <location>
        <begin position="323"/>
        <end position="346"/>
    </location>
</feature>
<feature type="transmembrane region" description="Helical" evidence="11">
    <location>
        <begin position="34"/>
        <end position="55"/>
    </location>
</feature>
<proteinExistence type="predicted"/>
<feature type="transmembrane region" description="Helical" evidence="11">
    <location>
        <begin position="391"/>
        <end position="410"/>
    </location>
</feature>
<evidence type="ECO:0000313" key="13">
    <source>
        <dbReference type="EMBL" id="MFD2096064.1"/>
    </source>
</evidence>
<keyword evidence="3" id="KW-0050">Antiport</keyword>
<evidence type="ECO:0000256" key="7">
    <source>
        <dbReference type="ARBA" id="ARBA00023053"/>
    </source>
</evidence>
<keyword evidence="5 11" id="KW-0812">Transmembrane</keyword>
<feature type="transmembrane region" description="Helical" evidence="11">
    <location>
        <begin position="75"/>
        <end position="92"/>
    </location>
</feature>
<evidence type="ECO:0000256" key="5">
    <source>
        <dbReference type="ARBA" id="ARBA00022692"/>
    </source>
</evidence>
<name>A0ABW4XPW3_9GAMM</name>
<evidence type="ECO:0000256" key="3">
    <source>
        <dbReference type="ARBA" id="ARBA00022449"/>
    </source>
</evidence>
<keyword evidence="10" id="KW-0739">Sodium transport</keyword>
<accession>A0ABW4XPW3</accession>
<evidence type="ECO:0000313" key="14">
    <source>
        <dbReference type="Proteomes" id="UP001597380"/>
    </source>
</evidence>
<feature type="transmembrane region" description="Helical" evidence="11">
    <location>
        <begin position="137"/>
        <end position="155"/>
    </location>
</feature>
<feature type="transmembrane region" description="Helical" evidence="11">
    <location>
        <begin position="201"/>
        <end position="226"/>
    </location>
</feature>
<evidence type="ECO:0000256" key="9">
    <source>
        <dbReference type="ARBA" id="ARBA00023136"/>
    </source>
</evidence>